<gene>
    <name evidence="1" type="ORF">C1645_816858</name>
</gene>
<proteinExistence type="predicted"/>
<dbReference type="OrthoDB" id="2373022at2759"/>
<protein>
    <submittedName>
        <fullName evidence="1">Uncharacterized protein</fullName>
    </submittedName>
</protein>
<dbReference type="AlphaFoldDB" id="A0A397TAQ6"/>
<dbReference type="EMBL" id="QKYT01000063">
    <property type="protein sequence ID" value="RIA95353.1"/>
    <property type="molecule type" value="Genomic_DNA"/>
</dbReference>
<comment type="caution">
    <text evidence="1">The sequence shown here is derived from an EMBL/GenBank/DDBJ whole genome shotgun (WGS) entry which is preliminary data.</text>
</comment>
<organism evidence="1 2">
    <name type="scientific">Glomus cerebriforme</name>
    <dbReference type="NCBI Taxonomy" id="658196"/>
    <lineage>
        <taxon>Eukaryota</taxon>
        <taxon>Fungi</taxon>
        <taxon>Fungi incertae sedis</taxon>
        <taxon>Mucoromycota</taxon>
        <taxon>Glomeromycotina</taxon>
        <taxon>Glomeromycetes</taxon>
        <taxon>Glomerales</taxon>
        <taxon>Glomeraceae</taxon>
        <taxon>Glomus</taxon>
    </lineage>
</organism>
<reference evidence="1 2" key="1">
    <citation type="submission" date="2018-06" db="EMBL/GenBank/DDBJ databases">
        <title>Comparative genomics reveals the genomic features of Rhizophagus irregularis, R. cerebriforme, R. diaphanum and Gigaspora rosea, and their symbiotic lifestyle signature.</title>
        <authorList>
            <person name="Morin E."/>
            <person name="San Clemente H."/>
            <person name="Chen E.C.H."/>
            <person name="De La Providencia I."/>
            <person name="Hainaut M."/>
            <person name="Kuo A."/>
            <person name="Kohler A."/>
            <person name="Murat C."/>
            <person name="Tang N."/>
            <person name="Roy S."/>
            <person name="Loubradou J."/>
            <person name="Henrissat B."/>
            <person name="Grigoriev I.V."/>
            <person name="Corradi N."/>
            <person name="Roux C."/>
            <person name="Martin F.M."/>
        </authorList>
    </citation>
    <scope>NUCLEOTIDE SEQUENCE [LARGE SCALE GENOMIC DNA]</scope>
    <source>
        <strain evidence="1 2">DAOM 227022</strain>
    </source>
</reference>
<evidence type="ECO:0000313" key="1">
    <source>
        <dbReference type="EMBL" id="RIA95353.1"/>
    </source>
</evidence>
<keyword evidence="2" id="KW-1185">Reference proteome</keyword>
<dbReference type="Proteomes" id="UP000265703">
    <property type="component" value="Unassembled WGS sequence"/>
</dbReference>
<sequence>MMKVFLFVIKGIIIKYQGLLSINKAKKTDELLVKKLITSWITTFVKLFKNYSPLELCLPKFHNWCYHVIVIIKEYGVINDYIIETYKFLHKDTIKKPYRTSNKYKATDQMIKMEFNEFFNNYRSKNILAYKVLTVLKHFLPMLTEFFDLCEDLIDMKNSKISWYNYTNTALNRNYIRAKSMYYNEPVFSNMSINMSKKESEDYNIDKSACFGKVLMLINVKVENYMSFDFALIQ</sequence>
<name>A0A397TAQ6_9GLOM</name>
<evidence type="ECO:0000313" key="2">
    <source>
        <dbReference type="Proteomes" id="UP000265703"/>
    </source>
</evidence>
<accession>A0A397TAQ6</accession>